<keyword evidence="3" id="KW-0732">Signal</keyword>
<feature type="compositionally biased region" description="Basic and acidic residues" evidence="4">
    <location>
        <begin position="264"/>
        <end position="279"/>
    </location>
</feature>
<dbReference type="GO" id="GO:0003756">
    <property type="term" value="F:protein disulfide isomerase activity"/>
    <property type="evidence" value="ECO:0007669"/>
    <property type="project" value="TreeGrafter"/>
</dbReference>
<dbReference type="PANTHER" id="PTHR45672:SF3">
    <property type="entry name" value="THIOREDOXIN DOMAIN-CONTAINING PROTEIN 5"/>
    <property type="match status" value="1"/>
</dbReference>
<keyword evidence="5 7" id="KW-0812">Transmembrane</keyword>
<dbReference type="PROSITE" id="PS51352">
    <property type="entry name" value="THIOREDOXIN_2"/>
    <property type="match status" value="1"/>
</dbReference>
<keyword evidence="5" id="KW-0472">Membrane</keyword>
<feature type="transmembrane region" description="Helical" evidence="5">
    <location>
        <begin position="84"/>
        <end position="102"/>
    </location>
</feature>
<dbReference type="InterPro" id="IPR037463">
    <property type="entry name" value="TMX2_thioredoxin_dom"/>
</dbReference>
<dbReference type="SUPFAM" id="SSF52833">
    <property type="entry name" value="Thioredoxin-like"/>
    <property type="match status" value="1"/>
</dbReference>
<comment type="subcellular location">
    <subcellularLocation>
        <location evidence="1">Membrane</location>
        <topology evidence="1">Single-pass type I membrane protein</topology>
    </subcellularLocation>
</comment>
<dbReference type="AlphaFoldDB" id="A0A9Q1CE00"/>
<evidence type="ECO:0000256" key="2">
    <source>
        <dbReference type="ARBA" id="ARBA00006347"/>
    </source>
</evidence>
<keyword evidence="8" id="KW-1185">Reference proteome</keyword>
<dbReference type="CDD" id="cd02962">
    <property type="entry name" value="TMX2"/>
    <property type="match status" value="1"/>
</dbReference>
<comment type="similarity">
    <text evidence="2">Belongs to the protein disulfide isomerase family.</text>
</comment>
<accession>A0A9Q1CE00</accession>
<feature type="domain" description="Thioredoxin" evidence="6">
    <location>
        <begin position="117"/>
        <end position="246"/>
    </location>
</feature>
<dbReference type="GO" id="GO:0006457">
    <property type="term" value="P:protein folding"/>
    <property type="evidence" value="ECO:0007669"/>
    <property type="project" value="TreeGrafter"/>
</dbReference>
<evidence type="ECO:0000256" key="3">
    <source>
        <dbReference type="ARBA" id="ARBA00022729"/>
    </source>
</evidence>
<feature type="transmembrane region" description="Helical" evidence="5">
    <location>
        <begin position="108"/>
        <end position="127"/>
    </location>
</feature>
<dbReference type="EMBL" id="JAIZAY010000004">
    <property type="protein sequence ID" value="KAJ8042935.1"/>
    <property type="molecule type" value="Genomic_DNA"/>
</dbReference>
<organism evidence="7 8">
    <name type="scientific">Holothuria leucospilota</name>
    <name type="common">Black long sea cucumber</name>
    <name type="synonym">Mertensiothuria leucospilota</name>
    <dbReference type="NCBI Taxonomy" id="206669"/>
    <lineage>
        <taxon>Eukaryota</taxon>
        <taxon>Metazoa</taxon>
        <taxon>Echinodermata</taxon>
        <taxon>Eleutherozoa</taxon>
        <taxon>Echinozoa</taxon>
        <taxon>Holothuroidea</taxon>
        <taxon>Aspidochirotacea</taxon>
        <taxon>Aspidochirotida</taxon>
        <taxon>Holothuriidae</taxon>
        <taxon>Holothuria</taxon>
    </lineage>
</organism>
<dbReference type="Pfam" id="PF00085">
    <property type="entry name" value="Thioredoxin"/>
    <property type="match status" value="1"/>
</dbReference>
<dbReference type="InterPro" id="IPR013766">
    <property type="entry name" value="Thioredoxin_domain"/>
</dbReference>
<dbReference type="GO" id="GO:0005783">
    <property type="term" value="C:endoplasmic reticulum"/>
    <property type="evidence" value="ECO:0007669"/>
    <property type="project" value="TreeGrafter"/>
</dbReference>
<evidence type="ECO:0000313" key="7">
    <source>
        <dbReference type="EMBL" id="KAJ8042935.1"/>
    </source>
</evidence>
<evidence type="ECO:0000313" key="8">
    <source>
        <dbReference type="Proteomes" id="UP001152320"/>
    </source>
</evidence>
<dbReference type="PANTHER" id="PTHR45672">
    <property type="entry name" value="PROTEIN DISULFIDE-ISOMERASE C17H9.14C-RELATED"/>
    <property type="match status" value="1"/>
</dbReference>
<dbReference type="InterPro" id="IPR051063">
    <property type="entry name" value="PDI"/>
</dbReference>
<reference evidence="7" key="1">
    <citation type="submission" date="2021-10" db="EMBL/GenBank/DDBJ databases">
        <title>Tropical sea cucumber genome reveals ecological adaptation and Cuvierian tubules defense mechanism.</title>
        <authorList>
            <person name="Chen T."/>
        </authorList>
    </citation>
    <scope>NUCLEOTIDE SEQUENCE</scope>
    <source>
        <strain evidence="7">Nanhai2018</strain>
        <tissue evidence="7">Muscle</tissue>
    </source>
</reference>
<dbReference type="InterPro" id="IPR036249">
    <property type="entry name" value="Thioredoxin-like_sf"/>
</dbReference>
<dbReference type="OrthoDB" id="20229at2759"/>
<proteinExistence type="inferred from homology"/>
<evidence type="ECO:0000256" key="4">
    <source>
        <dbReference type="SAM" id="MobiDB-lite"/>
    </source>
</evidence>
<gene>
    <name evidence="7" type="ORF">HOLleu_09824</name>
</gene>
<name>A0A9Q1CE00_HOLLE</name>
<keyword evidence="5" id="KW-1133">Transmembrane helix</keyword>
<protein>
    <submittedName>
        <fullName evidence="7">Thioredoxin-related transmembrane protein 2</fullName>
    </submittedName>
</protein>
<dbReference type="GO" id="GO:0016020">
    <property type="term" value="C:membrane"/>
    <property type="evidence" value="ECO:0007669"/>
    <property type="project" value="UniProtKB-SubCell"/>
</dbReference>
<feature type="transmembrane region" description="Helical" evidence="5">
    <location>
        <begin position="54"/>
        <end position="72"/>
    </location>
</feature>
<evidence type="ECO:0000259" key="6">
    <source>
        <dbReference type="PROSITE" id="PS51352"/>
    </source>
</evidence>
<comment type="caution">
    <text evidence="7">The sequence shown here is derived from an EMBL/GenBank/DDBJ whole genome shotgun (WGS) entry which is preliminary data.</text>
</comment>
<feature type="transmembrane region" description="Helical" evidence="5">
    <location>
        <begin position="12"/>
        <end position="34"/>
    </location>
</feature>
<evidence type="ECO:0000256" key="5">
    <source>
        <dbReference type="SAM" id="Phobius"/>
    </source>
</evidence>
<dbReference type="Gene3D" id="3.40.30.10">
    <property type="entry name" value="Glutaredoxin"/>
    <property type="match status" value="1"/>
</dbReference>
<feature type="region of interest" description="Disordered" evidence="4">
    <location>
        <begin position="260"/>
        <end position="279"/>
    </location>
</feature>
<evidence type="ECO:0000256" key="1">
    <source>
        <dbReference type="ARBA" id="ARBA00004479"/>
    </source>
</evidence>
<sequence>MRKKMLTIPNIRHYLSAYHVANTVLCVSFVFLRTFRPFCTTLFPLKNPELPVCVLSWGETNILLFLACVIVLKNRRRPPFQQYIVTVFNFSKVANFALFFYADPRLSLLFAVSCLVVVVLFPEPAYLGPQNVTYFEGNTLEEELTTDPRTTWMVQFYANWAPECLAFAGDFAKLSVEYHHSRLKFGKVDAGRYPEIAKKFGVETSPLCKQMPSLILFQNGKEVSRKPGKNSRGQTVKYNFTKENIVKDYDLNNVYEVTKTKAQKKADSKKEEEEEKKTR</sequence>
<dbReference type="Proteomes" id="UP001152320">
    <property type="component" value="Chromosome 4"/>
</dbReference>